<evidence type="ECO:0000313" key="2">
    <source>
        <dbReference type="Proteomes" id="UP000324800"/>
    </source>
</evidence>
<sequence>MLRTLVPSASSKMLVQIQMGTDNLKINGHIFSYLIFVMQSYNYAWEDFDVNGDYNIETGNKEYKFYSEKWNKKVESYLQQDLKAGRDTINSVTTDDMEEFNQMIPNKCCYSQAKFTNINNPTLE</sequence>
<dbReference type="Proteomes" id="UP000324800">
    <property type="component" value="Unassembled WGS sequence"/>
</dbReference>
<gene>
    <name evidence="1" type="ORF">EZS28_022427</name>
</gene>
<dbReference type="AlphaFoldDB" id="A0A5J4VI32"/>
<comment type="caution">
    <text evidence="1">The sequence shown here is derived from an EMBL/GenBank/DDBJ whole genome shotgun (WGS) entry which is preliminary data.</text>
</comment>
<organism evidence="1 2">
    <name type="scientific">Streblomastix strix</name>
    <dbReference type="NCBI Taxonomy" id="222440"/>
    <lineage>
        <taxon>Eukaryota</taxon>
        <taxon>Metamonada</taxon>
        <taxon>Preaxostyla</taxon>
        <taxon>Oxymonadida</taxon>
        <taxon>Streblomastigidae</taxon>
        <taxon>Streblomastix</taxon>
    </lineage>
</organism>
<accession>A0A5J4VI32</accession>
<dbReference type="EMBL" id="SNRW01006992">
    <property type="protein sequence ID" value="KAA6382046.1"/>
    <property type="molecule type" value="Genomic_DNA"/>
</dbReference>
<proteinExistence type="predicted"/>
<name>A0A5J4VI32_9EUKA</name>
<reference evidence="1 2" key="1">
    <citation type="submission" date="2019-03" db="EMBL/GenBank/DDBJ databases">
        <title>Single cell metagenomics reveals metabolic interactions within the superorganism composed of flagellate Streblomastix strix and complex community of Bacteroidetes bacteria on its surface.</title>
        <authorList>
            <person name="Treitli S.C."/>
            <person name="Kolisko M."/>
            <person name="Husnik F."/>
            <person name="Keeling P."/>
            <person name="Hampl V."/>
        </authorList>
    </citation>
    <scope>NUCLEOTIDE SEQUENCE [LARGE SCALE GENOMIC DNA]</scope>
    <source>
        <strain evidence="1">ST1C</strain>
    </source>
</reference>
<protein>
    <submittedName>
        <fullName evidence="1">Uncharacterized protein</fullName>
    </submittedName>
</protein>
<evidence type="ECO:0000313" key="1">
    <source>
        <dbReference type="EMBL" id="KAA6382046.1"/>
    </source>
</evidence>